<dbReference type="InterPro" id="IPR035439">
    <property type="entry name" value="UPF0145_dom_sf"/>
</dbReference>
<evidence type="ECO:0008006" key="3">
    <source>
        <dbReference type="Google" id="ProtNLM"/>
    </source>
</evidence>
<dbReference type="InterPro" id="IPR002765">
    <property type="entry name" value="UPF0145_YbjQ-like"/>
</dbReference>
<evidence type="ECO:0000313" key="2">
    <source>
        <dbReference type="EMBL" id="SVB60866.1"/>
    </source>
</evidence>
<accession>A0A382FCQ0</accession>
<name>A0A382FCQ0_9ZZZZ</name>
<dbReference type="PANTHER" id="PTHR34068">
    <property type="entry name" value="UPF0145 PROTEIN YBJQ"/>
    <property type="match status" value="1"/>
</dbReference>
<organism evidence="2">
    <name type="scientific">marine metagenome</name>
    <dbReference type="NCBI Taxonomy" id="408172"/>
    <lineage>
        <taxon>unclassified sequences</taxon>
        <taxon>metagenomes</taxon>
        <taxon>ecological metagenomes</taxon>
    </lineage>
</organism>
<gene>
    <name evidence="2" type="ORF">METZ01_LOCUS213720</name>
</gene>
<dbReference type="EMBL" id="UINC01049279">
    <property type="protein sequence ID" value="SVB60866.1"/>
    <property type="molecule type" value="Genomic_DNA"/>
</dbReference>
<sequence length="156" mass="17667">MDQLIILGFPLFLLLLSYFIGRHLESNHYKSIREREAATKDMVAVNFPRFPFDVEIERAGMVMGSVVVSHDHFKRFLAQLRIIVGGRIKSYEPLLDRARREAVLRMKEQALARGHNTVVNIRLETSRLANSRRGGKGTAGVEMLAYGTALTVREGL</sequence>
<evidence type="ECO:0000256" key="1">
    <source>
        <dbReference type="ARBA" id="ARBA00010751"/>
    </source>
</evidence>
<comment type="similarity">
    <text evidence="1">Belongs to the UPF0145 family.</text>
</comment>
<dbReference type="SUPFAM" id="SSF117782">
    <property type="entry name" value="YbjQ-like"/>
    <property type="match status" value="1"/>
</dbReference>
<dbReference type="AlphaFoldDB" id="A0A382FCQ0"/>
<dbReference type="Pfam" id="PF01906">
    <property type="entry name" value="YbjQ_1"/>
    <property type="match status" value="1"/>
</dbReference>
<reference evidence="2" key="1">
    <citation type="submission" date="2018-05" db="EMBL/GenBank/DDBJ databases">
        <authorList>
            <person name="Lanie J.A."/>
            <person name="Ng W.-L."/>
            <person name="Kazmierczak K.M."/>
            <person name="Andrzejewski T.M."/>
            <person name="Davidsen T.M."/>
            <person name="Wayne K.J."/>
            <person name="Tettelin H."/>
            <person name="Glass J.I."/>
            <person name="Rusch D."/>
            <person name="Podicherti R."/>
            <person name="Tsui H.-C.T."/>
            <person name="Winkler M.E."/>
        </authorList>
    </citation>
    <scope>NUCLEOTIDE SEQUENCE</scope>
</reference>
<dbReference type="PANTHER" id="PTHR34068:SF2">
    <property type="entry name" value="UPF0145 PROTEIN SCO3412"/>
    <property type="match status" value="1"/>
</dbReference>
<proteinExistence type="inferred from homology"/>
<dbReference type="Gene3D" id="3.30.110.70">
    <property type="entry name" value="Hypothetical protein apc22750. Chain B"/>
    <property type="match status" value="1"/>
</dbReference>
<protein>
    <recommendedName>
        <fullName evidence="3">YbjQ family protein</fullName>
    </recommendedName>
</protein>